<sequence length="119" mass="13292">MSIYVVATHMVEVDDNNAVWLAAESARQVALRTALRDKALWGDQSVNVICGMIKAFCVAISLSIAVQRSGLPESCCHVIAALVTRPLLIFNQSAFFWRNMFNERADAAFDTTLRNHHRN</sequence>
<proteinExistence type="predicted"/>
<dbReference type="AlphaFoldDB" id="A0A7Y1FD59"/>
<organism evidence="1 2">
    <name type="scientific">Pseudomonas veronii</name>
    <dbReference type="NCBI Taxonomy" id="76761"/>
    <lineage>
        <taxon>Bacteria</taxon>
        <taxon>Pseudomonadati</taxon>
        <taxon>Pseudomonadota</taxon>
        <taxon>Gammaproteobacteria</taxon>
        <taxon>Pseudomonadales</taxon>
        <taxon>Pseudomonadaceae</taxon>
        <taxon>Pseudomonas</taxon>
    </lineage>
</organism>
<evidence type="ECO:0000313" key="1">
    <source>
        <dbReference type="EMBL" id="NMY13579.1"/>
    </source>
</evidence>
<gene>
    <name evidence="1" type="ORF">HBO38_35245</name>
</gene>
<dbReference type="Proteomes" id="UP000537729">
    <property type="component" value="Unassembled WGS sequence"/>
</dbReference>
<name>A0A7Y1FD59_PSEVE</name>
<protein>
    <submittedName>
        <fullName evidence="1">Uncharacterized protein</fullName>
    </submittedName>
</protein>
<accession>A0A7Y1FD59</accession>
<reference evidence="1 2" key="1">
    <citation type="journal article" date="2020" name="Front. Microbiol.">
        <title>Genetic Organization of the aprX-lipA2 Operon Affects the Proteolytic Potential of Pseudomonas Species in Milk.</title>
        <authorList>
            <person name="Maier C."/>
            <person name="Huptas C."/>
            <person name="von Neubeck M."/>
            <person name="Scherer S."/>
            <person name="Wenning M."/>
            <person name="Lucking G."/>
        </authorList>
    </citation>
    <scope>NUCLEOTIDE SEQUENCE [LARGE SCALE GENOMIC DNA]</scope>
    <source>
        <strain evidence="1 2">DSM 16272</strain>
    </source>
</reference>
<evidence type="ECO:0000313" key="2">
    <source>
        <dbReference type="Proteomes" id="UP000537729"/>
    </source>
</evidence>
<dbReference type="EMBL" id="JAAQWG010000107">
    <property type="protein sequence ID" value="NMY13579.1"/>
    <property type="molecule type" value="Genomic_DNA"/>
</dbReference>
<comment type="caution">
    <text evidence="1">The sequence shown here is derived from an EMBL/GenBank/DDBJ whole genome shotgun (WGS) entry which is preliminary data.</text>
</comment>
<dbReference type="RefSeq" id="WP_169886653.1">
    <property type="nucleotide sequence ID" value="NZ_JAAQWG010000107.1"/>
</dbReference>